<gene>
    <name evidence="8" type="primary">RPAP3</name>
</gene>
<dbReference type="Gene3D" id="1.25.40.10">
    <property type="entry name" value="Tetratricopeptide repeat domain"/>
    <property type="match status" value="2"/>
</dbReference>
<dbReference type="InterPro" id="IPR019734">
    <property type="entry name" value="TPR_rpt"/>
</dbReference>
<comment type="similarity">
    <text evidence="3">Belongs to the RPAP3 family.</text>
</comment>
<evidence type="ECO:0000256" key="6">
    <source>
        <dbReference type="SAM" id="MobiDB-lite"/>
    </source>
</evidence>
<dbReference type="SMART" id="SM00028">
    <property type="entry name" value="TPR"/>
    <property type="match status" value="6"/>
</dbReference>
<name>A0AAY4EFR5_9TELE</name>
<feature type="repeat" description="TPR" evidence="5">
    <location>
        <begin position="143"/>
        <end position="176"/>
    </location>
</feature>
<dbReference type="Pfam" id="PF13181">
    <property type="entry name" value="TPR_8"/>
    <property type="match status" value="1"/>
</dbReference>
<organism evidence="8 9">
    <name type="scientific">Denticeps clupeoides</name>
    <name type="common">denticle herring</name>
    <dbReference type="NCBI Taxonomy" id="299321"/>
    <lineage>
        <taxon>Eukaryota</taxon>
        <taxon>Metazoa</taxon>
        <taxon>Chordata</taxon>
        <taxon>Craniata</taxon>
        <taxon>Vertebrata</taxon>
        <taxon>Euteleostomi</taxon>
        <taxon>Actinopterygii</taxon>
        <taxon>Neopterygii</taxon>
        <taxon>Teleostei</taxon>
        <taxon>Clupei</taxon>
        <taxon>Clupeiformes</taxon>
        <taxon>Denticipitoidei</taxon>
        <taxon>Denticipitidae</taxon>
        <taxon>Denticeps</taxon>
    </lineage>
</organism>
<reference evidence="8" key="3">
    <citation type="submission" date="2025-09" db="UniProtKB">
        <authorList>
            <consortium name="Ensembl"/>
        </authorList>
    </citation>
    <scope>IDENTIFICATION</scope>
</reference>
<evidence type="ECO:0000256" key="5">
    <source>
        <dbReference type="PROSITE-ProRule" id="PRU00339"/>
    </source>
</evidence>
<feature type="compositionally biased region" description="Basic residues" evidence="6">
    <location>
        <begin position="61"/>
        <end position="73"/>
    </location>
</feature>
<feature type="repeat" description="TPR" evidence="5">
    <location>
        <begin position="292"/>
        <end position="325"/>
    </location>
</feature>
<evidence type="ECO:0000313" key="9">
    <source>
        <dbReference type="Proteomes" id="UP000694580"/>
    </source>
</evidence>
<evidence type="ECO:0000256" key="4">
    <source>
        <dbReference type="ARBA" id="ARBA00040133"/>
    </source>
</evidence>
<feature type="region of interest" description="Disordered" evidence="6">
    <location>
        <begin position="39"/>
        <end position="85"/>
    </location>
</feature>
<evidence type="ECO:0000256" key="2">
    <source>
        <dbReference type="ARBA" id="ARBA00022803"/>
    </source>
</evidence>
<keyword evidence="1" id="KW-0677">Repeat</keyword>
<dbReference type="AlphaFoldDB" id="A0AAY4EFR5"/>
<feature type="repeat" description="TPR" evidence="5">
    <location>
        <begin position="224"/>
        <end position="257"/>
    </location>
</feature>
<keyword evidence="2 5" id="KW-0802">TPR repeat</keyword>
<dbReference type="Pfam" id="PF13432">
    <property type="entry name" value="TPR_16"/>
    <property type="match status" value="1"/>
</dbReference>
<accession>A0AAY4EFR5</accession>
<feature type="region of interest" description="Disordered" evidence="6">
    <location>
        <begin position="396"/>
        <end position="459"/>
    </location>
</feature>
<dbReference type="InterPro" id="IPR025986">
    <property type="entry name" value="RPAP3-like_C"/>
</dbReference>
<dbReference type="PANTHER" id="PTHR46423:SF1">
    <property type="entry name" value="RNA POLYMERASE II-ASSOCIATED PROTEIN 3"/>
    <property type="match status" value="1"/>
</dbReference>
<evidence type="ECO:0000256" key="3">
    <source>
        <dbReference type="ARBA" id="ARBA00038275"/>
    </source>
</evidence>
<evidence type="ECO:0000313" key="8">
    <source>
        <dbReference type="Ensembl" id="ENSDCDP00010056480.1"/>
    </source>
</evidence>
<dbReference type="Ensembl" id="ENSDCDT00010067125.1">
    <property type="protein sequence ID" value="ENSDCDP00010056480.1"/>
    <property type="gene ID" value="ENSDCDG00010032111.1"/>
</dbReference>
<feature type="repeat" description="TPR" evidence="5">
    <location>
        <begin position="75"/>
        <end position="108"/>
    </location>
</feature>
<reference evidence="8" key="2">
    <citation type="submission" date="2025-08" db="UniProtKB">
        <authorList>
            <consortium name="Ensembl"/>
        </authorList>
    </citation>
    <scope>IDENTIFICATION</scope>
</reference>
<feature type="domain" description="RNA-polymerase II-associated protein 3-like C-terminal" evidence="7">
    <location>
        <begin position="476"/>
        <end position="567"/>
    </location>
</feature>
<dbReference type="Proteomes" id="UP000694580">
    <property type="component" value="Chromosome 15"/>
</dbReference>
<evidence type="ECO:0000259" key="7">
    <source>
        <dbReference type="Pfam" id="PF13877"/>
    </source>
</evidence>
<dbReference type="Pfam" id="PF00515">
    <property type="entry name" value="TPR_1"/>
    <property type="match status" value="2"/>
</dbReference>
<sequence>MSGESKDAELRMQVLQNAEDLRGFISELDSWQDEIKKKDEQLRTGNLDEAQVPRYNSRHGDFKKKKRRRKARSKLPDENGRGNQLFKQGKYDDALERYTRAMDADPHNPVLPTNRAACFFRLKKYAVAEADCNLAIALDGKYFKAFARRGAARFALKAYQPALEDYEEVLKLDPGNLEAQNELKKIKAALMSQEETTVEKEAAGPEMDTKMERQFVEQQRRQEAVVNKDRGNAYFKEGKYEAAVECYTKGMEADVTNVLLPANRAMAYLKLQRYEEAEEDCTRAIALDATYSKAFARRGTAKAMLGKLKEARDDFEQVLKLEPGNKQAMTELQKIELVCRHCMKSVLVYLLRRTVQPIHKPPHLRSTKPMRRMEIEEVGGDIGLVSDDVKEPLEAALSSSQPLVAQNIRPERERAEGGLPVGSSPSAKILKIEELPETSSQHPVQEKENHEKVSDHSAPGFTLPSSYLKDFEVPHPPTNSFQLESDLRRIGKQPEVIYKYFKQIAPEAFQKIFQNSLEPEILNQILKTLHGFYIKHEEPSLTLDILRNLASVKRFDMAVMFMSSSEKKALEELFDSLQQAGLEDESVQALQKKYGI</sequence>
<protein>
    <recommendedName>
        <fullName evidence="4">RNA polymerase II-associated protein 3</fullName>
    </recommendedName>
</protein>
<dbReference type="GeneTree" id="ENSGT00940000156749"/>
<dbReference type="Pfam" id="PF13877">
    <property type="entry name" value="RPAP3_C"/>
    <property type="match status" value="1"/>
</dbReference>
<dbReference type="PANTHER" id="PTHR46423">
    <property type="entry name" value="RNA POLYMERASE II-ASSOCIATED PROTEIN 3"/>
    <property type="match status" value="1"/>
</dbReference>
<dbReference type="GO" id="GO:0101031">
    <property type="term" value="C:protein folding chaperone complex"/>
    <property type="evidence" value="ECO:0007669"/>
    <property type="project" value="TreeGrafter"/>
</dbReference>
<proteinExistence type="inferred from homology"/>
<dbReference type="SUPFAM" id="SSF48452">
    <property type="entry name" value="TPR-like"/>
    <property type="match status" value="1"/>
</dbReference>
<dbReference type="InterPro" id="IPR051966">
    <property type="entry name" value="RPAP3"/>
</dbReference>
<feature type="compositionally biased region" description="Basic and acidic residues" evidence="6">
    <location>
        <begin position="444"/>
        <end position="455"/>
    </location>
</feature>
<dbReference type="InterPro" id="IPR011990">
    <property type="entry name" value="TPR-like_helical_dom_sf"/>
</dbReference>
<dbReference type="PROSITE" id="PS50005">
    <property type="entry name" value="TPR"/>
    <property type="match status" value="4"/>
</dbReference>
<reference evidence="8 9" key="1">
    <citation type="submission" date="2020-06" db="EMBL/GenBank/DDBJ databases">
        <authorList>
            <consortium name="Wellcome Sanger Institute Data Sharing"/>
        </authorList>
    </citation>
    <scope>NUCLEOTIDE SEQUENCE [LARGE SCALE GENOMIC DNA]</scope>
</reference>
<keyword evidence="9" id="KW-1185">Reference proteome</keyword>
<evidence type="ECO:0000256" key="1">
    <source>
        <dbReference type="ARBA" id="ARBA00022737"/>
    </source>
</evidence>